<dbReference type="Pfam" id="PF00486">
    <property type="entry name" value="Trans_reg_C"/>
    <property type="match status" value="1"/>
</dbReference>
<dbReference type="PROSITE" id="PS51755">
    <property type="entry name" value="OMPR_PHOB"/>
    <property type="match status" value="1"/>
</dbReference>
<dbReference type="SMART" id="SM00862">
    <property type="entry name" value="Trans_reg_C"/>
    <property type="match status" value="1"/>
</dbReference>
<dbReference type="InterPro" id="IPR041664">
    <property type="entry name" value="AAA_16"/>
</dbReference>
<dbReference type="GO" id="GO:0000160">
    <property type="term" value="P:phosphorelay signal transduction system"/>
    <property type="evidence" value="ECO:0007669"/>
    <property type="project" value="InterPro"/>
</dbReference>
<dbReference type="AlphaFoldDB" id="A0A2W2EVG1"/>
<evidence type="ECO:0000256" key="3">
    <source>
        <dbReference type="ARBA" id="ARBA00023125"/>
    </source>
</evidence>
<dbReference type="Pfam" id="PF03704">
    <property type="entry name" value="BTAD"/>
    <property type="match status" value="1"/>
</dbReference>
<dbReference type="Proteomes" id="UP000248924">
    <property type="component" value="Unassembled WGS sequence"/>
</dbReference>
<feature type="DNA-binding region" description="OmpR/PhoB-type" evidence="5">
    <location>
        <begin position="38"/>
        <end position="140"/>
    </location>
</feature>
<name>A0A2W2EVG1_9ACTN</name>
<dbReference type="InterPro" id="IPR011990">
    <property type="entry name" value="TPR-like_helical_dom_sf"/>
</dbReference>
<comment type="similarity">
    <text evidence="1">Belongs to the AfsR/DnrI/RedD regulatory family.</text>
</comment>
<dbReference type="GO" id="GO:0003677">
    <property type="term" value="F:DNA binding"/>
    <property type="evidence" value="ECO:0007669"/>
    <property type="project" value="UniProtKB-UniRule"/>
</dbReference>
<dbReference type="InterPro" id="IPR036388">
    <property type="entry name" value="WH-like_DNA-bd_sf"/>
</dbReference>
<evidence type="ECO:0000313" key="9">
    <source>
        <dbReference type="Proteomes" id="UP000248924"/>
    </source>
</evidence>
<dbReference type="InterPro" id="IPR003593">
    <property type="entry name" value="AAA+_ATPase"/>
</dbReference>
<dbReference type="EMBL" id="POTY01000085">
    <property type="protein sequence ID" value="PZG17550.1"/>
    <property type="molecule type" value="Genomic_DNA"/>
</dbReference>
<evidence type="ECO:0000256" key="5">
    <source>
        <dbReference type="PROSITE-ProRule" id="PRU01091"/>
    </source>
</evidence>
<feature type="region of interest" description="Disordered" evidence="6">
    <location>
        <begin position="1"/>
        <end position="33"/>
    </location>
</feature>
<dbReference type="InterPro" id="IPR016032">
    <property type="entry name" value="Sig_transdc_resp-reg_C-effctor"/>
</dbReference>
<evidence type="ECO:0000256" key="6">
    <source>
        <dbReference type="SAM" id="MobiDB-lite"/>
    </source>
</evidence>
<dbReference type="SMART" id="SM00382">
    <property type="entry name" value="AAA"/>
    <property type="match status" value="1"/>
</dbReference>
<dbReference type="PANTHER" id="PTHR35807">
    <property type="entry name" value="TRANSCRIPTIONAL REGULATOR REDD-RELATED"/>
    <property type="match status" value="1"/>
</dbReference>
<comment type="caution">
    <text evidence="8">The sequence shown here is derived from an EMBL/GenBank/DDBJ whole genome shotgun (WGS) entry which is preliminary data.</text>
</comment>
<keyword evidence="2" id="KW-0805">Transcription regulation</keyword>
<dbReference type="Pfam" id="PF13191">
    <property type="entry name" value="AAA_16"/>
    <property type="match status" value="1"/>
</dbReference>
<evidence type="ECO:0000256" key="1">
    <source>
        <dbReference type="ARBA" id="ARBA00005820"/>
    </source>
</evidence>
<sequence>MACSPRVSVPARMTPRSRGGCASSERGGGMGVPEPAAPRLLALDFRVLGPLTVTAPDGAELRLGTRKQRAVLALLTLEAGRVVSLDRIIAGLWADEAPSSATGTLQAYISQLRRVLEPHRSPRAAPTVLLTREPGYLLAVRPDQVDAVRFTTQVEAGRAALARELPAEAERLLAGALQQWRGEPLLEFADEAFATPVIARLTALRQDATEDLTEAELGLGRNAQAAAQARTLLHQDPFRERSWAQLMVALYRDGRQAEALEAYREARTALDEQLGLPPGPQLQALERAILHQDPALAFTPRPAVPAAPGTPPAPAPTPDAAPAPSPLPGAPPAPDPGWVPAPGDAAAPPADEPSTGRAAELAPTARMVGRGPQLELIGDRLRAAARGHGGLLFVAGGAGVGKTFLTERVVERATAAGMTAAWSRCVEGSTTPAFWPWIQLLQAIPPSPEQERLLAALTGGAEPRPQAGDPDAARFHLHEAVGELLRTVARRQPILLIIDDLHLADAASLRLLTHLAGTLSRLPVMVLATMRAEQGEHGQPLRETLGALANERGVERVALQPFSATDVRDYLRAAAEESDAAVVAALHERTGGNPFYLKELLRLLASEHPDGWSSKEAIAESAVPESVRDVIGRRVARMPEETQALLRAAAVIGRDVDTVLLESAAGLDYERVLSLLEPAVASGLLVEVPDGWNYRFAHALVRDALYAELSRLQRSRVHRRTGEALESLHRADDPATIGLLAHHFAAAARIGAAAKAVSYARRAAELAEAQLAYDEAVEFLTVGLAALDPTAADAAERRCELLVQLGKASRLAGDVVGARAALNEAVALGTRLGDDSLVIDAATVFGGVTFWNWRAYGQVDEHMVAILEDQVARLDPTDHLRRAALLGTLGVELFYGERRDEGERFAEEAVALARRYGDVELRARTLNNYAVAAWIPDRDEQRLVAVNELLALGPLPRRVEIMARMHRMFLLMSNGDLDTYDLELARCQRLLTEIRVPELAAQITYAAGGRAILDGRWAEAERLVEEAFTEQQRTNMWGGQWIRLVLLYTCRRFQGRPGELRDELVRGADEPELELLRPTAVLAACESGDETLAAELVERWGMTIRRDWSWDIVAYQWALVAARLGAPDPARLYETLAPFADRFVGVGSGGATWGSNHYPLAELAHRLGRAEQANRHARAALAAHRRLGVAHLIDASLDQSARIGA</sequence>
<dbReference type="SUPFAM" id="SSF48452">
    <property type="entry name" value="TPR-like"/>
    <property type="match status" value="2"/>
</dbReference>
<feature type="region of interest" description="Disordered" evidence="6">
    <location>
        <begin position="299"/>
        <end position="357"/>
    </location>
</feature>
<evidence type="ECO:0000256" key="2">
    <source>
        <dbReference type="ARBA" id="ARBA00023015"/>
    </source>
</evidence>
<keyword evidence="3 5" id="KW-0238">DNA-binding</keyword>
<feature type="compositionally biased region" description="Pro residues" evidence="6">
    <location>
        <begin position="302"/>
        <end position="339"/>
    </location>
</feature>
<keyword evidence="9" id="KW-1185">Reference proteome</keyword>
<dbReference type="GO" id="GO:0006355">
    <property type="term" value="P:regulation of DNA-templated transcription"/>
    <property type="evidence" value="ECO:0007669"/>
    <property type="project" value="InterPro"/>
</dbReference>
<proteinExistence type="inferred from homology"/>
<feature type="domain" description="OmpR/PhoB-type" evidence="7">
    <location>
        <begin position="38"/>
        <end position="140"/>
    </location>
</feature>
<dbReference type="CDD" id="cd15831">
    <property type="entry name" value="BTAD"/>
    <property type="match status" value="1"/>
</dbReference>
<dbReference type="Gene3D" id="1.25.40.10">
    <property type="entry name" value="Tetratricopeptide repeat domain"/>
    <property type="match status" value="2"/>
</dbReference>
<evidence type="ECO:0000259" key="7">
    <source>
        <dbReference type="PROSITE" id="PS51755"/>
    </source>
</evidence>
<dbReference type="InterPro" id="IPR051677">
    <property type="entry name" value="AfsR-DnrI-RedD_regulator"/>
</dbReference>
<dbReference type="InterPro" id="IPR027417">
    <property type="entry name" value="P-loop_NTPase"/>
</dbReference>
<evidence type="ECO:0000313" key="8">
    <source>
        <dbReference type="EMBL" id="PZG17550.1"/>
    </source>
</evidence>
<dbReference type="PANTHER" id="PTHR35807:SF1">
    <property type="entry name" value="TRANSCRIPTIONAL REGULATOR REDD"/>
    <property type="match status" value="1"/>
</dbReference>
<organism evidence="8 9">
    <name type="scientific">Micromonospora craterilacus</name>
    <dbReference type="NCBI Taxonomy" id="1655439"/>
    <lineage>
        <taxon>Bacteria</taxon>
        <taxon>Bacillati</taxon>
        <taxon>Actinomycetota</taxon>
        <taxon>Actinomycetes</taxon>
        <taxon>Micromonosporales</taxon>
        <taxon>Micromonosporaceae</taxon>
        <taxon>Micromonospora</taxon>
    </lineage>
</organism>
<reference evidence="8 9" key="1">
    <citation type="submission" date="2018-01" db="EMBL/GenBank/DDBJ databases">
        <title>Draft genome sequence of Jishengella sp. NA12.</title>
        <authorList>
            <person name="Sahin N."/>
            <person name="Ay H."/>
            <person name="Saygin H."/>
        </authorList>
    </citation>
    <scope>NUCLEOTIDE SEQUENCE [LARGE SCALE GENOMIC DNA]</scope>
    <source>
        <strain evidence="8 9">NA12</strain>
    </source>
</reference>
<dbReference type="InterPro" id="IPR005158">
    <property type="entry name" value="BTAD"/>
</dbReference>
<gene>
    <name evidence="8" type="ORF">C1I95_15270</name>
</gene>
<keyword evidence="4" id="KW-0804">Transcription</keyword>
<evidence type="ECO:0000256" key="4">
    <source>
        <dbReference type="ARBA" id="ARBA00023163"/>
    </source>
</evidence>
<dbReference type="InterPro" id="IPR001867">
    <property type="entry name" value="OmpR/PhoB-type_DNA-bd"/>
</dbReference>
<dbReference type="SUPFAM" id="SSF52540">
    <property type="entry name" value="P-loop containing nucleoside triphosphate hydrolases"/>
    <property type="match status" value="1"/>
</dbReference>
<dbReference type="SUPFAM" id="SSF46894">
    <property type="entry name" value="C-terminal effector domain of the bipartite response regulators"/>
    <property type="match status" value="1"/>
</dbReference>
<dbReference type="SMART" id="SM01043">
    <property type="entry name" value="BTAD"/>
    <property type="match status" value="1"/>
</dbReference>
<accession>A0A2W2EVG1</accession>
<dbReference type="Gene3D" id="1.10.10.10">
    <property type="entry name" value="Winged helix-like DNA-binding domain superfamily/Winged helix DNA-binding domain"/>
    <property type="match status" value="1"/>
</dbReference>
<protein>
    <recommendedName>
        <fullName evidence="7">OmpR/PhoB-type domain-containing protein</fullName>
    </recommendedName>
</protein>
<feature type="compositionally biased region" description="Low complexity" evidence="6">
    <location>
        <begin position="340"/>
        <end position="353"/>
    </location>
</feature>
<dbReference type="Gene3D" id="3.40.50.300">
    <property type="entry name" value="P-loop containing nucleotide triphosphate hydrolases"/>
    <property type="match status" value="1"/>
</dbReference>